<dbReference type="Proteomes" id="UP000789920">
    <property type="component" value="Unassembled WGS sequence"/>
</dbReference>
<keyword evidence="2" id="KW-1185">Reference proteome</keyword>
<proteinExistence type="predicted"/>
<dbReference type="EMBL" id="CAJVQC010135213">
    <property type="protein sequence ID" value="CAG8842689.1"/>
    <property type="molecule type" value="Genomic_DNA"/>
</dbReference>
<comment type="caution">
    <text evidence="1">The sequence shown here is derived from an EMBL/GenBank/DDBJ whole genome shotgun (WGS) entry which is preliminary data.</text>
</comment>
<reference evidence="1" key="1">
    <citation type="submission" date="2021-06" db="EMBL/GenBank/DDBJ databases">
        <authorList>
            <person name="Kallberg Y."/>
            <person name="Tangrot J."/>
            <person name="Rosling A."/>
        </authorList>
    </citation>
    <scope>NUCLEOTIDE SEQUENCE</scope>
    <source>
        <strain evidence="1">MA461A</strain>
    </source>
</reference>
<feature type="non-terminal residue" evidence="1">
    <location>
        <position position="1"/>
    </location>
</feature>
<accession>A0ACA9SKP0</accession>
<sequence>FPHNGKDYIIPVTMHKIKNKLEVNYTNIVPQGKEFTPSDYILQDL</sequence>
<name>A0ACA9SKP0_9GLOM</name>
<evidence type="ECO:0000313" key="1">
    <source>
        <dbReference type="EMBL" id="CAG8842689.1"/>
    </source>
</evidence>
<evidence type="ECO:0000313" key="2">
    <source>
        <dbReference type="Proteomes" id="UP000789920"/>
    </source>
</evidence>
<protein>
    <submittedName>
        <fullName evidence="1">34624_t:CDS:1</fullName>
    </submittedName>
</protein>
<organism evidence="1 2">
    <name type="scientific">Racocetra persica</name>
    <dbReference type="NCBI Taxonomy" id="160502"/>
    <lineage>
        <taxon>Eukaryota</taxon>
        <taxon>Fungi</taxon>
        <taxon>Fungi incertae sedis</taxon>
        <taxon>Mucoromycota</taxon>
        <taxon>Glomeromycotina</taxon>
        <taxon>Glomeromycetes</taxon>
        <taxon>Diversisporales</taxon>
        <taxon>Gigasporaceae</taxon>
        <taxon>Racocetra</taxon>
    </lineage>
</organism>
<gene>
    <name evidence="1" type="ORF">RPERSI_LOCUS32433</name>
</gene>
<feature type="non-terminal residue" evidence="1">
    <location>
        <position position="45"/>
    </location>
</feature>